<proteinExistence type="predicted"/>
<accession>A0A7U4THK1</accession>
<evidence type="ECO:0000313" key="3">
    <source>
        <dbReference type="Proteomes" id="UP000070560"/>
    </source>
</evidence>
<dbReference type="InterPro" id="IPR052918">
    <property type="entry name" value="Motility_Chemotaxis_Reg"/>
</dbReference>
<dbReference type="KEGG" id="daw:HS1_000509"/>
<feature type="domain" description="DUF7948" evidence="1">
    <location>
        <begin position="40"/>
        <end position="243"/>
    </location>
</feature>
<dbReference type="InterPro" id="IPR010620">
    <property type="entry name" value="SBBP_repeat"/>
</dbReference>
<gene>
    <name evidence="2" type="ORF">HS1_000509</name>
</gene>
<dbReference type="InterPro" id="IPR057708">
    <property type="entry name" value="DUF7948"/>
</dbReference>
<dbReference type="AlphaFoldDB" id="A0A7U4THK1"/>
<evidence type="ECO:0000313" key="2">
    <source>
        <dbReference type="EMBL" id="AMM40315.1"/>
    </source>
</evidence>
<dbReference type="Proteomes" id="UP000070560">
    <property type="component" value="Chromosome"/>
</dbReference>
<name>A0A7U4THK1_DESA2</name>
<organism evidence="2 3">
    <name type="scientific">Desulfofervidus auxilii</name>
    <dbReference type="NCBI Taxonomy" id="1621989"/>
    <lineage>
        <taxon>Bacteria</taxon>
        <taxon>Pseudomonadati</taxon>
        <taxon>Thermodesulfobacteriota</taxon>
        <taxon>Candidatus Desulfofervidia</taxon>
        <taxon>Candidatus Desulfofervidales</taxon>
        <taxon>Candidatus Desulfofervidaceae</taxon>
        <taxon>Candidatus Desulfofervidus</taxon>
    </lineage>
</organism>
<sequence length="756" mass="81918">MVLTFFFILFSFTYSAIGTVVKEKDKREILNKVYTLKIPFIENKGQIKGESVKYYAKTLGGTVFVTKDGKLVYSLPKFETKEKVKGWVIKESLVGTSISNVKGEEEAVTKVSYFKGKDPSKWKRGISTYNLVSLGEVYKKIELKLKAYGKNVEKLFYVKAGANPESIKIKIEGAKSLRVNENGELEVETGLGVVKFTKPVAYQEINGKRVEVAAAYTLLSNPQYVYGFKVGSYDKKETLIIDPLLASTFIGGSSDDYGYSIALDGGGNVYITGYTYSSDYPKTPGAYDESHNGERDVFVSRLNSSLSSLLASTFIGGSSDDYGYSIALDGGGNVYITGYTYSSDYPKTPGAYDESHNGERDVFVSKLNSSLSSLLASTFIGGSSYDSGYSIALDRDGNVYITGSTEFSDYPTTSYAYDKSHNGHYDVFVSKLNSSLSSLLASTFIGGSSDDYGYSIALDGGGNVYITGYTYSSDYPPTPGAYDESHNGERDVFVSRLNSSLSSLLASTFIGGSSWDCGYSIALDGGGNVYVTGYTYSSDYPPTPGAYDESHNGGGDVFVSKLNSSLSSLLASTFIGGSSDDDYGYSIALDGGGNVYVTGYTYSSDYPPTPGAYDESHNGHYDIFVSKFDSDLSAAAPLPDIKANGSDGPITLDQSDTITIIVALDNKGRTDNADWWLAADTPFGLFFFTFDGWTDAWVPGYQGPLFYLNSFEVLNMPVSGLPAGTYTLYFGVDTLMDGNVTWDSVYYDTVVVNITE</sequence>
<dbReference type="Pfam" id="PF25778">
    <property type="entry name" value="DUF7948"/>
    <property type="match status" value="1"/>
</dbReference>
<evidence type="ECO:0000259" key="1">
    <source>
        <dbReference type="Pfam" id="PF25778"/>
    </source>
</evidence>
<dbReference type="Pfam" id="PF06739">
    <property type="entry name" value="SBBP"/>
    <property type="match status" value="6"/>
</dbReference>
<reference evidence="2 3" key="1">
    <citation type="submission" date="2015-10" db="EMBL/GenBank/DDBJ databases">
        <title>Candidatus Desulfofervidus auxilii, a hydrogenotrophic sulfate-reducing bacterium involved in the thermophilic anaerobic oxidation of methane.</title>
        <authorList>
            <person name="Krukenberg V."/>
            <person name="Richter M."/>
            <person name="Wegener G."/>
        </authorList>
    </citation>
    <scope>NUCLEOTIDE SEQUENCE [LARGE SCALE GENOMIC DNA]</scope>
    <source>
        <strain evidence="2 3">HS1</strain>
    </source>
</reference>
<keyword evidence="3" id="KW-1185">Reference proteome</keyword>
<dbReference type="PANTHER" id="PTHR35580">
    <property type="entry name" value="CELL SURFACE GLYCOPROTEIN (S-LAYER PROTEIN)-LIKE PROTEIN"/>
    <property type="match status" value="1"/>
</dbReference>
<protein>
    <recommendedName>
        <fullName evidence="1">DUF7948 domain-containing protein</fullName>
    </recommendedName>
</protein>
<dbReference type="EMBL" id="CP013015">
    <property type="protein sequence ID" value="AMM40315.1"/>
    <property type="molecule type" value="Genomic_DNA"/>
</dbReference>
<dbReference type="PANTHER" id="PTHR35580:SF1">
    <property type="entry name" value="PHYTASE-LIKE DOMAIN-CONTAINING PROTEIN"/>
    <property type="match status" value="1"/>
</dbReference>